<dbReference type="RefSeq" id="WP_041089446.1">
    <property type="nucleotide sequence ID" value="NZ_JXRP01000018.1"/>
</dbReference>
<organism evidence="2 3">
    <name type="scientific">Jeotgalibacillus soli</name>
    <dbReference type="NCBI Taxonomy" id="889306"/>
    <lineage>
        <taxon>Bacteria</taxon>
        <taxon>Bacillati</taxon>
        <taxon>Bacillota</taxon>
        <taxon>Bacilli</taxon>
        <taxon>Bacillales</taxon>
        <taxon>Caryophanaceae</taxon>
        <taxon>Jeotgalibacillus</taxon>
    </lineage>
</organism>
<dbReference type="AlphaFoldDB" id="A0A0C2R4H9"/>
<dbReference type="STRING" id="889306.KP78_27040"/>
<sequence>MKIESGRCGTKGGEATAKNHDKGFYQDIGEKGGKANAKSHDKKHFQKIGKMCAEARNNK</sequence>
<name>A0A0C2R4H9_9BACL</name>
<evidence type="ECO:0000256" key="1">
    <source>
        <dbReference type="SAM" id="MobiDB-lite"/>
    </source>
</evidence>
<gene>
    <name evidence="2" type="ORF">KP78_27040</name>
</gene>
<reference evidence="2 3" key="1">
    <citation type="submission" date="2015-01" db="EMBL/GenBank/DDBJ databases">
        <title>Genome sequencing of Jeotgalibacillus soli.</title>
        <authorList>
            <person name="Goh K.M."/>
            <person name="Chan K.-G."/>
            <person name="Yaakop A.S."/>
            <person name="Ee R."/>
            <person name="Gan H.M."/>
            <person name="Chan C.S."/>
        </authorList>
    </citation>
    <scope>NUCLEOTIDE SEQUENCE [LARGE SCALE GENOMIC DNA]</scope>
    <source>
        <strain evidence="2 3">P9</strain>
    </source>
</reference>
<dbReference type="EMBL" id="JXRP01000018">
    <property type="protein sequence ID" value="KIL45160.1"/>
    <property type="molecule type" value="Genomic_DNA"/>
</dbReference>
<feature type="compositionally biased region" description="Basic and acidic residues" evidence="1">
    <location>
        <begin position="17"/>
        <end position="33"/>
    </location>
</feature>
<protein>
    <submittedName>
        <fullName evidence="2">General stress protein</fullName>
    </submittedName>
</protein>
<accession>A0A0C2R4H9</accession>
<comment type="caution">
    <text evidence="2">The sequence shown here is derived from an EMBL/GenBank/DDBJ whole genome shotgun (WGS) entry which is preliminary data.</text>
</comment>
<dbReference type="OrthoDB" id="9780487at2"/>
<dbReference type="PATRIC" id="fig|889306.3.peg.2718"/>
<keyword evidence="3" id="KW-1185">Reference proteome</keyword>
<feature type="region of interest" description="Disordered" evidence="1">
    <location>
        <begin position="1"/>
        <end position="41"/>
    </location>
</feature>
<dbReference type="Proteomes" id="UP000031938">
    <property type="component" value="Unassembled WGS sequence"/>
</dbReference>
<evidence type="ECO:0000313" key="2">
    <source>
        <dbReference type="EMBL" id="KIL45160.1"/>
    </source>
</evidence>
<proteinExistence type="predicted"/>
<evidence type="ECO:0000313" key="3">
    <source>
        <dbReference type="Proteomes" id="UP000031938"/>
    </source>
</evidence>